<sequence length="631" mass="69795">MKRIFFLGLVICLVGWAGKAQAQKVEKVDGMLYRIIGADEVALVGGDIKTMEYTVPSTVTIDGKAYTVTELRNQKEDKPVYSLKSEQFGKVVRSMVLPNTIRKIGFGTFHYHPNLQKVVLPLSLDEIGYDAFWHCTSLRQLEGLNSSILYLTWNGELVSLETLVNSGKAHESFGTFGDTFLPLEKMMGTFSYYALGKIKKELKEWQAKKPFETVAQWQSRVTAEARDKKVQEWLAEAEQEYIKKWQTTNKKLWDCQSKGYDSDYHVLSLAYKYMASCGGNNVLDEGTHYVEMPQEAVTEIMEILPRFGIKDDRLAVTGVEVKVGDQIYYSKAAVEEESHSLFAQLPALHIDLGQGNVTAGGAQGKAIPVSSQPADVDMNIPETGTVADKTFAVVIANEEYTREARVPFALRDGEVFAEYCQKTLGIPERNIRLVKNATLNDMKFQLNWLSQVLGAYNGTARAIVYYAGHGIPDEADKGACLLPVDGYGSDVSTGFSLKDFYGMLSSAPAESMTVFLDACFSGTKRESGMLASARGVAIKVRDEAPQGNLVVFTAAQGDETAYQYAEKGHGMFTYFLLKKLQESKGDVTLGELGDYITGEVKKASVVNNNKIQTPTVIPAAGMTGWRGWKLK</sequence>
<dbReference type="GO" id="GO:0006508">
    <property type="term" value="P:proteolysis"/>
    <property type="evidence" value="ECO:0007669"/>
    <property type="project" value="InterPro"/>
</dbReference>
<comment type="caution">
    <text evidence="3">The sequence shown here is derived from an EMBL/GenBank/DDBJ whole genome shotgun (WGS) entry which is preliminary data.</text>
</comment>
<dbReference type="InterPro" id="IPR026906">
    <property type="entry name" value="LRR_5"/>
</dbReference>
<name>A0A9D1UY61_9BACT</name>
<evidence type="ECO:0000259" key="2">
    <source>
        <dbReference type="Pfam" id="PF00656"/>
    </source>
</evidence>
<dbReference type="InterPro" id="IPR029030">
    <property type="entry name" value="Caspase-like_dom_sf"/>
</dbReference>
<reference evidence="3" key="1">
    <citation type="journal article" date="2021" name="PeerJ">
        <title>Extensive microbial diversity within the chicken gut microbiome revealed by metagenomics and culture.</title>
        <authorList>
            <person name="Gilroy R."/>
            <person name="Ravi A."/>
            <person name="Getino M."/>
            <person name="Pursley I."/>
            <person name="Horton D.L."/>
            <person name="Alikhan N.F."/>
            <person name="Baker D."/>
            <person name="Gharbi K."/>
            <person name="Hall N."/>
            <person name="Watson M."/>
            <person name="Adriaenssens E.M."/>
            <person name="Foster-Nyarko E."/>
            <person name="Jarju S."/>
            <person name="Secka A."/>
            <person name="Antonio M."/>
            <person name="Oren A."/>
            <person name="Chaudhuri R.R."/>
            <person name="La Ragione R."/>
            <person name="Hildebrand F."/>
            <person name="Pallen M.J."/>
        </authorList>
    </citation>
    <scope>NUCLEOTIDE SEQUENCE</scope>
    <source>
        <strain evidence="3">23274</strain>
    </source>
</reference>
<feature type="domain" description="Peptidase C14 caspase" evidence="2">
    <location>
        <begin position="391"/>
        <end position="616"/>
    </location>
</feature>
<dbReference type="InterPro" id="IPR011600">
    <property type="entry name" value="Pept_C14_caspase"/>
</dbReference>
<evidence type="ECO:0000313" key="3">
    <source>
        <dbReference type="EMBL" id="HIX02616.1"/>
    </source>
</evidence>
<accession>A0A9D1UY61</accession>
<proteinExistence type="predicted"/>
<dbReference type="Gene3D" id="3.40.50.1460">
    <property type="match status" value="1"/>
</dbReference>
<dbReference type="AlphaFoldDB" id="A0A9D1UY61"/>
<gene>
    <name evidence="3" type="ORF">H9863_00665</name>
</gene>
<dbReference type="SUPFAM" id="SSF52129">
    <property type="entry name" value="Caspase-like"/>
    <property type="match status" value="1"/>
</dbReference>
<evidence type="ECO:0000313" key="4">
    <source>
        <dbReference type="Proteomes" id="UP000824202"/>
    </source>
</evidence>
<dbReference type="GO" id="GO:0004197">
    <property type="term" value="F:cysteine-type endopeptidase activity"/>
    <property type="evidence" value="ECO:0007669"/>
    <property type="project" value="InterPro"/>
</dbReference>
<dbReference type="Pfam" id="PF13306">
    <property type="entry name" value="LRR_5"/>
    <property type="match status" value="1"/>
</dbReference>
<protein>
    <submittedName>
        <fullName evidence="3">Caspase family protein</fullName>
    </submittedName>
</protein>
<dbReference type="Proteomes" id="UP000824202">
    <property type="component" value="Unassembled WGS sequence"/>
</dbReference>
<feature type="chain" id="PRO_5039259582" evidence="1">
    <location>
        <begin position="23"/>
        <end position="631"/>
    </location>
</feature>
<dbReference type="Pfam" id="PF00656">
    <property type="entry name" value="Peptidase_C14"/>
    <property type="match status" value="1"/>
</dbReference>
<organism evidence="3 4">
    <name type="scientific">Candidatus Odoribacter faecigallinarum</name>
    <dbReference type="NCBI Taxonomy" id="2838706"/>
    <lineage>
        <taxon>Bacteria</taxon>
        <taxon>Pseudomonadati</taxon>
        <taxon>Bacteroidota</taxon>
        <taxon>Bacteroidia</taxon>
        <taxon>Bacteroidales</taxon>
        <taxon>Odoribacteraceae</taxon>
        <taxon>Odoribacter</taxon>
    </lineage>
</organism>
<dbReference type="InterPro" id="IPR032675">
    <property type="entry name" value="LRR_dom_sf"/>
</dbReference>
<feature type="signal peptide" evidence="1">
    <location>
        <begin position="1"/>
        <end position="22"/>
    </location>
</feature>
<reference evidence="3" key="2">
    <citation type="submission" date="2021-04" db="EMBL/GenBank/DDBJ databases">
        <authorList>
            <person name="Gilroy R."/>
        </authorList>
    </citation>
    <scope>NUCLEOTIDE SEQUENCE</scope>
    <source>
        <strain evidence="3">23274</strain>
    </source>
</reference>
<dbReference type="Gene3D" id="3.80.10.10">
    <property type="entry name" value="Ribonuclease Inhibitor"/>
    <property type="match status" value="1"/>
</dbReference>
<evidence type="ECO:0000256" key="1">
    <source>
        <dbReference type="SAM" id="SignalP"/>
    </source>
</evidence>
<keyword evidence="1" id="KW-0732">Signal</keyword>
<dbReference type="EMBL" id="DXFT01000013">
    <property type="protein sequence ID" value="HIX02616.1"/>
    <property type="molecule type" value="Genomic_DNA"/>
</dbReference>